<accession>A0A9Q0L033</accession>
<keyword evidence="2" id="KW-1185">Reference proteome</keyword>
<comment type="caution">
    <text evidence="1">The sequence shown here is derived from an EMBL/GenBank/DDBJ whole genome shotgun (WGS) entry which is preliminary data.</text>
</comment>
<protein>
    <submittedName>
        <fullName evidence="1">Uncharacterized protein</fullName>
    </submittedName>
</protein>
<evidence type="ECO:0000313" key="2">
    <source>
        <dbReference type="Proteomes" id="UP001141806"/>
    </source>
</evidence>
<reference evidence="1" key="1">
    <citation type="journal article" date="2023" name="Plant J.">
        <title>The genome of the king protea, Protea cynaroides.</title>
        <authorList>
            <person name="Chang J."/>
            <person name="Duong T.A."/>
            <person name="Schoeman C."/>
            <person name="Ma X."/>
            <person name="Roodt D."/>
            <person name="Barker N."/>
            <person name="Li Z."/>
            <person name="Van de Peer Y."/>
            <person name="Mizrachi E."/>
        </authorList>
    </citation>
    <scope>NUCLEOTIDE SEQUENCE</scope>
    <source>
        <tissue evidence="1">Young leaves</tissue>
    </source>
</reference>
<evidence type="ECO:0000313" key="1">
    <source>
        <dbReference type="EMBL" id="KAJ4980063.1"/>
    </source>
</evidence>
<organism evidence="1 2">
    <name type="scientific">Protea cynaroides</name>
    <dbReference type="NCBI Taxonomy" id="273540"/>
    <lineage>
        <taxon>Eukaryota</taxon>
        <taxon>Viridiplantae</taxon>
        <taxon>Streptophyta</taxon>
        <taxon>Embryophyta</taxon>
        <taxon>Tracheophyta</taxon>
        <taxon>Spermatophyta</taxon>
        <taxon>Magnoliopsida</taxon>
        <taxon>Proteales</taxon>
        <taxon>Proteaceae</taxon>
        <taxon>Protea</taxon>
    </lineage>
</organism>
<proteinExistence type="predicted"/>
<sequence length="155" mass="17594">MTLPELGMLRNRARLQQRFWFRIYSGVSSASLLDEHSFDSAANRETKISTKSYAPGDILFVGGKRTLFPRVVKYGFPLSISAFCIMVHIFSSAGMHKEVHALLREVVCYCKEVNWNTFDLCPTLLELAGAERVGDAESGLKFLQYLRERNQLALQ</sequence>
<dbReference type="EMBL" id="JAMYWD010000002">
    <property type="protein sequence ID" value="KAJ4980063.1"/>
    <property type="molecule type" value="Genomic_DNA"/>
</dbReference>
<dbReference type="Proteomes" id="UP001141806">
    <property type="component" value="Unassembled WGS sequence"/>
</dbReference>
<name>A0A9Q0L033_9MAGN</name>
<gene>
    <name evidence="1" type="ORF">NE237_010843</name>
</gene>
<dbReference type="AlphaFoldDB" id="A0A9Q0L033"/>